<feature type="compositionally biased region" description="Polar residues" evidence="1">
    <location>
        <begin position="384"/>
        <end position="394"/>
    </location>
</feature>
<sequence length="638" mass="73709">MTHKKSIPDLHSTYDDDDDFPCYGDQSIGIVSDEDNDDEIVYKSDLAELMSDVEKKFSTSSIATACFSSQYFEGRYFYRTLFMGAPPDDMKQQILEKLSKGFVRVLQQVPAKKKIQGNKGFPIFYGQPVLPFKEVLHHIVLQEEIDQVDQNPITYPDYGVSMIEADFTWDSHAAHGTDNFDNLLLQYAWKQCPHSRELPIATWIDKKVTESNFNGLMYPEQTPNGVDLCVYFYDGQNDRRTKEDLKLLCSLRKLGIYVLPLTTIRDDLLKSHFAGLLTEYQVKCLDLSSLYVGQEEPSFQKHAVSSDRYNSHHHHRRQDKERISLSIPRVAAYQILATEQFCAIDNKAIFELLERTRERETINEYWKKKYFAQKEENKVKQRRASSSQLPTDTSINEEEDVDDDKEEMSRDKKRKNMTKESLKQKGYSRHSTNRSKKRIRWYFDCRQFTKAVIVGALIITSLIQIIQYYHRPSVWTASLELQSDLSLLLYTHDTKGQLAWAEMEPQVWLNDKHPVSVKKKQEIPGCYDIQLQLNNPDQLSPIHTFTFKINTTLPTIEYHQNSPATFVILFIQKNETKQTTSDMPLSSDQGLLTSDPSLSGPSKHGSIPQKSGLKNTWDSIVFLASNTYSNILNIVFVD</sequence>
<organism evidence="2 3">
    <name type="scientific">Choanephora cucurbitarum</name>
    <dbReference type="NCBI Taxonomy" id="101091"/>
    <lineage>
        <taxon>Eukaryota</taxon>
        <taxon>Fungi</taxon>
        <taxon>Fungi incertae sedis</taxon>
        <taxon>Mucoromycota</taxon>
        <taxon>Mucoromycotina</taxon>
        <taxon>Mucoromycetes</taxon>
        <taxon>Mucorales</taxon>
        <taxon>Mucorineae</taxon>
        <taxon>Choanephoraceae</taxon>
        <taxon>Choanephoroideae</taxon>
        <taxon>Choanephora</taxon>
    </lineage>
</organism>
<comment type="caution">
    <text evidence="2">The sequence shown here is derived from an EMBL/GenBank/DDBJ whole genome shotgun (WGS) entry which is preliminary data.</text>
</comment>
<feature type="compositionally biased region" description="Acidic residues" evidence="1">
    <location>
        <begin position="395"/>
        <end position="406"/>
    </location>
</feature>
<feature type="region of interest" description="Disordered" evidence="1">
    <location>
        <begin position="380"/>
        <end position="432"/>
    </location>
</feature>
<accession>A0A1C7N2Q9</accession>
<evidence type="ECO:0000313" key="2">
    <source>
        <dbReference type="EMBL" id="OBZ83288.1"/>
    </source>
</evidence>
<dbReference type="EMBL" id="LUGH01000689">
    <property type="protein sequence ID" value="OBZ83288.1"/>
    <property type="molecule type" value="Genomic_DNA"/>
</dbReference>
<evidence type="ECO:0000313" key="3">
    <source>
        <dbReference type="Proteomes" id="UP000093000"/>
    </source>
</evidence>
<name>A0A1C7N2Q9_9FUNG</name>
<proteinExistence type="predicted"/>
<gene>
    <name evidence="2" type="ORF">A0J61_08663</name>
</gene>
<feature type="region of interest" description="Disordered" evidence="1">
    <location>
        <begin position="579"/>
        <end position="610"/>
    </location>
</feature>
<reference evidence="2 3" key="1">
    <citation type="submission" date="2016-03" db="EMBL/GenBank/DDBJ databases">
        <title>Choanephora cucurbitarum.</title>
        <authorList>
            <person name="Min B."/>
            <person name="Park H."/>
            <person name="Park J.-H."/>
            <person name="Shin H.-D."/>
            <person name="Choi I.-G."/>
        </authorList>
    </citation>
    <scope>NUCLEOTIDE SEQUENCE [LARGE SCALE GENOMIC DNA]</scope>
    <source>
        <strain evidence="2 3">KUS-F28377</strain>
    </source>
</reference>
<dbReference type="OrthoDB" id="2258835at2759"/>
<dbReference type="AlphaFoldDB" id="A0A1C7N2Q9"/>
<evidence type="ECO:0000256" key="1">
    <source>
        <dbReference type="SAM" id="MobiDB-lite"/>
    </source>
</evidence>
<protein>
    <submittedName>
        <fullName evidence="2">Uncharacterized protein</fullName>
    </submittedName>
</protein>
<dbReference type="Proteomes" id="UP000093000">
    <property type="component" value="Unassembled WGS sequence"/>
</dbReference>
<dbReference type="InParanoid" id="A0A1C7N2Q9"/>
<keyword evidence="3" id="KW-1185">Reference proteome</keyword>
<feature type="compositionally biased region" description="Polar residues" evidence="1">
    <location>
        <begin position="579"/>
        <end position="600"/>
    </location>
</feature>